<dbReference type="AlphaFoldDB" id="A0A2U9PRS8"/>
<feature type="transmembrane region" description="Helical" evidence="9">
    <location>
        <begin position="421"/>
        <end position="441"/>
    </location>
</feature>
<dbReference type="InterPro" id="IPR020846">
    <property type="entry name" value="MFS_dom"/>
</dbReference>
<dbReference type="EMBL" id="CP027541">
    <property type="protein sequence ID" value="AWT54509.1"/>
    <property type="molecule type" value="Genomic_DNA"/>
</dbReference>
<reference evidence="12" key="2">
    <citation type="submission" date="2018-03" db="EMBL/GenBank/DDBJ databases">
        <authorList>
            <person name="Derbyshire K."/>
            <person name="Gray T.A."/>
            <person name="Champion M."/>
        </authorList>
    </citation>
    <scope>NUCLEOTIDE SEQUENCE [LARGE SCALE GENOMIC DNA]</scope>
    <source>
        <strain evidence="12">MKD8</strain>
    </source>
</reference>
<evidence type="ECO:0000256" key="8">
    <source>
        <dbReference type="RuleBase" id="RU003755"/>
    </source>
</evidence>
<evidence type="ECO:0000313" key="11">
    <source>
        <dbReference type="EMBL" id="AWT54509.1"/>
    </source>
</evidence>
<feature type="transmembrane region" description="Helical" evidence="9">
    <location>
        <begin position="257"/>
        <end position="282"/>
    </location>
</feature>
<dbReference type="SUPFAM" id="SSF103473">
    <property type="entry name" value="MFS general substrate transporter"/>
    <property type="match status" value="1"/>
</dbReference>
<evidence type="ECO:0000256" key="2">
    <source>
        <dbReference type="ARBA" id="ARBA00005982"/>
    </source>
</evidence>
<evidence type="ECO:0000256" key="1">
    <source>
        <dbReference type="ARBA" id="ARBA00004651"/>
    </source>
</evidence>
<dbReference type="Pfam" id="PF00854">
    <property type="entry name" value="PTR2"/>
    <property type="match status" value="1"/>
</dbReference>
<organism evidence="11 12">
    <name type="scientific">Mycolicibacterium smegmatis (strain MKD8)</name>
    <name type="common">Mycobacterium smegmatis</name>
    <dbReference type="NCBI Taxonomy" id="1214915"/>
    <lineage>
        <taxon>Bacteria</taxon>
        <taxon>Bacillati</taxon>
        <taxon>Actinomycetota</taxon>
        <taxon>Actinomycetes</taxon>
        <taxon>Mycobacteriales</taxon>
        <taxon>Mycobacteriaceae</taxon>
        <taxon>Mycolicibacterium</taxon>
    </lineage>
</organism>
<evidence type="ECO:0000256" key="5">
    <source>
        <dbReference type="ARBA" id="ARBA00022692"/>
    </source>
</evidence>
<feature type="transmembrane region" description="Helical" evidence="9">
    <location>
        <begin position="68"/>
        <end position="85"/>
    </location>
</feature>
<evidence type="ECO:0000256" key="4">
    <source>
        <dbReference type="ARBA" id="ARBA00022475"/>
    </source>
</evidence>
<dbReference type="InterPro" id="IPR036259">
    <property type="entry name" value="MFS_trans_sf"/>
</dbReference>
<dbReference type="InterPro" id="IPR018456">
    <property type="entry name" value="PTR2_symporter_CS"/>
</dbReference>
<keyword evidence="7 9" id="KW-0472">Membrane</keyword>
<feature type="transmembrane region" description="Helical" evidence="9">
    <location>
        <begin position="190"/>
        <end position="210"/>
    </location>
</feature>
<accession>A0A2U9PRS8</accession>
<protein>
    <submittedName>
        <fullName evidence="11">Di-/tripeptide transporter</fullName>
    </submittedName>
</protein>
<feature type="transmembrane region" description="Helical" evidence="9">
    <location>
        <begin position="216"/>
        <end position="236"/>
    </location>
</feature>
<feature type="transmembrane region" description="Helical" evidence="9">
    <location>
        <begin position="489"/>
        <end position="509"/>
    </location>
</feature>
<reference evidence="11 12" key="1">
    <citation type="journal article" date="2013" name="Genome Announc.">
        <title>Draft genome sequence of MKD8, a conjugal recipient Mycobacterium smegmatis strain.</title>
        <authorList>
            <person name="Gray T.A."/>
            <person name="Palumbo M.J."/>
            <person name="Derbyshire K.M."/>
        </authorList>
    </citation>
    <scope>NUCLEOTIDE SEQUENCE [LARGE SCALE GENOMIC DNA]</scope>
    <source>
        <strain evidence="11 12">MKD8</strain>
    </source>
</reference>
<dbReference type="PANTHER" id="PTHR23517:SF15">
    <property type="entry name" value="PROTON-DEPENDENT OLIGOPEPTIDE FAMILY TRANSPORT PROTEIN"/>
    <property type="match status" value="1"/>
</dbReference>
<dbReference type="CDD" id="cd17346">
    <property type="entry name" value="MFS_DtpA_like"/>
    <property type="match status" value="1"/>
</dbReference>
<comment type="similarity">
    <text evidence="2 8">Belongs to the major facilitator superfamily. Proton-dependent oligopeptide transporter (POT/PTR) (TC 2.A.17) family.</text>
</comment>
<keyword evidence="4" id="KW-1003">Cell membrane</keyword>
<comment type="subcellular location">
    <subcellularLocation>
        <location evidence="1">Cell membrane</location>
        <topology evidence="1">Multi-pass membrane protein</topology>
    </subcellularLocation>
    <subcellularLocation>
        <location evidence="8">Membrane</location>
        <topology evidence="8">Multi-pass membrane protein</topology>
    </subcellularLocation>
</comment>
<feature type="transmembrane region" description="Helical" evidence="9">
    <location>
        <begin position="129"/>
        <end position="150"/>
    </location>
</feature>
<evidence type="ECO:0000256" key="6">
    <source>
        <dbReference type="ARBA" id="ARBA00022989"/>
    </source>
</evidence>
<dbReference type="GO" id="GO:0005886">
    <property type="term" value="C:plasma membrane"/>
    <property type="evidence" value="ECO:0007669"/>
    <property type="project" value="UniProtKB-SubCell"/>
</dbReference>
<dbReference type="PANTHER" id="PTHR23517">
    <property type="entry name" value="RESISTANCE PROTEIN MDTM, PUTATIVE-RELATED-RELATED"/>
    <property type="match status" value="1"/>
</dbReference>
<dbReference type="InterPro" id="IPR005279">
    <property type="entry name" value="Dipep/tripep_permease"/>
</dbReference>
<feature type="transmembrane region" description="Helical" evidence="9">
    <location>
        <begin position="97"/>
        <end position="117"/>
    </location>
</feature>
<dbReference type="PROSITE" id="PS50850">
    <property type="entry name" value="MFS"/>
    <property type="match status" value="1"/>
</dbReference>
<evidence type="ECO:0000313" key="12">
    <source>
        <dbReference type="Proteomes" id="UP000011200"/>
    </source>
</evidence>
<dbReference type="GO" id="GO:0006857">
    <property type="term" value="P:oligopeptide transport"/>
    <property type="evidence" value="ECO:0007669"/>
    <property type="project" value="InterPro"/>
</dbReference>
<keyword evidence="5 8" id="KW-0812">Transmembrane</keyword>
<keyword evidence="3 8" id="KW-0813">Transport</keyword>
<gene>
    <name evidence="11" type="ORF">D806_035380</name>
</gene>
<dbReference type="PROSITE" id="PS01022">
    <property type="entry name" value="PTR2_1"/>
    <property type="match status" value="1"/>
</dbReference>
<feature type="transmembrane region" description="Helical" evidence="9">
    <location>
        <begin position="363"/>
        <end position="384"/>
    </location>
</feature>
<evidence type="ECO:0000256" key="3">
    <source>
        <dbReference type="ARBA" id="ARBA00022448"/>
    </source>
</evidence>
<proteinExistence type="inferred from homology"/>
<feature type="transmembrane region" description="Helical" evidence="9">
    <location>
        <begin position="156"/>
        <end position="178"/>
    </location>
</feature>
<feature type="transmembrane region" description="Helical" evidence="9">
    <location>
        <begin position="396"/>
        <end position="415"/>
    </location>
</feature>
<dbReference type="GO" id="GO:1904680">
    <property type="term" value="F:peptide transmembrane transporter activity"/>
    <property type="evidence" value="ECO:0007669"/>
    <property type="project" value="InterPro"/>
</dbReference>
<evidence type="ECO:0000256" key="9">
    <source>
        <dbReference type="SAM" id="Phobius"/>
    </source>
</evidence>
<dbReference type="InterPro" id="IPR050171">
    <property type="entry name" value="MFS_Transporters"/>
</dbReference>
<feature type="transmembrane region" description="Helical" evidence="9">
    <location>
        <begin position="288"/>
        <end position="308"/>
    </location>
</feature>
<feature type="transmembrane region" description="Helical" evidence="9">
    <location>
        <begin position="320"/>
        <end position="343"/>
    </location>
</feature>
<evidence type="ECO:0000259" key="10">
    <source>
        <dbReference type="PROSITE" id="PS50850"/>
    </source>
</evidence>
<dbReference type="InterPro" id="IPR000109">
    <property type="entry name" value="POT_fam"/>
</dbReference>
<dbReference type="Proteomes" id="UP000011200">
    <property type="component" value="Chromosome"/>
</dbReference>
<evidence type="ECO:0000256" key="7">
    <source>
        <dbReference type="ARBA" id="ARBA00023136"/>
    </source>
</evidence>
<feature type="domain" description="Major facilitator superfamily (MFS) profile" evidence="10">
    <location>
        <begin position="58"/>
        <end position="514"/>
    </location>
</feature>
<dbReference type="Gene3D" id="1.20.1250.20">
    <property type="entry name" value="MFS general substrate transporter like domains"/>
    <property type="match status" value="1"/>
</dbReference>
<name>A0A2U9PRS8_MYCSE</name>
<dbReference type="NCBIfam" id="TIGR00924">
    <property type="entry name" value="yjdL_sub1_fam"/>
    <property type="match status" value="1"/>
</dbReference>
<keyword evidence="6 9" id="KW-1133">Transmembrane helix</keyword>
<feature type="transmembrane region" description="Helical" evidence="9">
    <location>
        <begin position="462"/>
        <end position="483"/>
    </location>
</feature>
<dbReference type="PROSITE" id="PS01023">
    <property type="entry name" value="PTR2_2"/>
    <property type="match status" value="1"/>
</dbReference>
<sequence length="521" mass="55345">MPQNTLHTAGFPFAHLIAEFSALPADALTERGKVTPMGEAHDTQARRTVFGHPMGLVNLFGVELWERFSFYGMLTILGYYLYYTATDGGLGLPQSTATGIVGAYGGLVYLSTVLGGWIADRVLGMERTVFYGGVVVMCGHIALAVLPGLAGVGIGLVLVALGSGALKANASSLLGTLYDKDDPRCDGGFTLFYLGVNLGAFVGPLVTGILQTRIGFHYGFGAAAIGMALGLVQYVVYRRNLGTHGRIVPNPLPSSSFGKVAAFATALVIAAVALFVSGVVTLANLSQATTVVIALASVAYFAVFLTSSKVSTLERTRVRAFIPLFVANAVFWSLFQQIFTVLAVYSDERMNWSVFGWTAPSNWIGSIEPVWIIVLSPVFAWLWTRLGDRAPTTPRKFSYAVIGMGVAFLLFLPMAGTTGRAVPALVVAAILALFAISELIISPIGLSVTTKLAPEAFRAQMMALYFFSLGLGTAMSGVLAGYYDPAHEFAYFGVLGLVAIVVGIVVFAVSPRITRLMEGVH</sequence>